<accession>J0WRV5</accession>
<dbReference type="KEGG" id="adl:AURDEDRAFT_117374"/>
<sequence length="103" mass="10985">MGLCRPTHQLSHQLTAPPHPVRFASAAAHSNRIGDALLLRAGTESVQPLVGEVLDLHHRLSHRAANGAIPPHPPNRFGRSGARSNHLSNPHRTPYGAEPALAA</sequence>
<dbReference type="InParanoid" id="J0WRV5"/>
<evidence type="ECO:0000313" key="2">
    <source>
        <dbReference type="EMBL" id="EJD35481.1"/>
    </source>
</evidence>
<evidence type="ECO:0000313" key="3">
    <source>
        <dbReference type="Proteomes" id="UP000006514"/>
    </source>
</evidence>
<evidence type="ECO:0000256" key="1">
    <source>
        <dbReference type="SAM" id="MobiDB-lite"/>
    </source>
</evidence>
<name>J0WRV5_AURST</name>
<gene>
    <name evidence="2" type="ORF">AURDEDRAFT_117374</name>
</gene>
<dbReference type="Proteomes" id="UP000006514">
    <property type="component" value="Unassembled WGS sequence"/>
</dbReference>
<protein>
    <submittedName>
        <fullName evidence="2">Uncharacterized protein</fullName>
    </submittedName>
</protein>
<keyword evidence="3" id="KW-1185">Reference proteome</keyword>
<organism evidence="2 3">
    <name type="scientific">Auricularia subglabra (strain TFB-10046 / SS5)</name>
    <name type="common">White-rot fungus</name>
    <name type="synonym">Auricularia delicata (strain TFB10046)</name>
    <dbReference type="NCBI Taxonomy" id="717982"/>
    <lineage>
        <taxon>Eukaryota</taxon>
        <taxon>Fungi</taxon>
        <taxon>Dikarya</taxon>
        <taxon>Basidiomycota</taxon>
        <taxon>Agaricomycotina</taxon>
        <taxon>Agaricomycetes</taxon>
        <taxon>Auriculariales</taxon>
        <taxon>Auriculariaceae</taxon>
        <taxon>Auricularia</taxon>
    </lineage>
</organism>
<dbReference type="EMBL" id="JH687889">
    <property type="protein sequence ID" value="EJD35481.1"/>
    <property type="molecule type" value="Genomic_DNA"/>
</dbReference>
<proteinExistence type="predicted"/>
<dbReference type="AlphaFoldDB" id="J0WRV5"/>
<feature type="region of interest" description="Disordered" evidence="1">
    <location>
        <begin position="64"/>
        <end position="103"/>
    </location>
</feature>
<feature type="compositionally biased region" description="Polar residues" evidence="1">
    <location>
        <begin position="82"/>
        <end position="91"/>
    </location>
</feature>
<reference evidence="3" key="1">
    <citation type="journal article" date="2012" name="Science">
        <title>The Paleozoic origin of enzymatic lignin decomposition reconstructed from 31 fungal genomes.</title>
        <authorList>
            <person name="Floudas D."/>
            <person name="Binder M."/>
            <person name="Riley R."/>
            <person name="Barry K."/>
            <person name="Blanchette R.A."/>
            <person name="Henrissat B."/>
            <person name="Martinez A.T."/>
            <person name="Otillar R."/>
            <person name="Spatafora J.W."/>
            <person name="Yadav J.S."/>
            <person name="Aerts A."/>
            <person name="Benoit I."/>
            <person name="Boyd A."/>
            <person name="Carlson A."/>
            <person name="Copeland A."/>
            <person name="Coutinho P.M."/>
            <person name="de Vries R.P."/>
            <person name="Ferreira P."/>
            <person name="Findley K."/>
            <person name="Foster B."/>
            <person name="Gaskell J."/>
            <person name="Glotzer D."/>
            <person name="Gorecki P."/>
            <person name="Heitman J."/>
            <person name="Hesse C."/>
            <person name="Hori C."/>
            <person name="Igarashi K."/>
            <person name="Jurgens J.A."/>
            <person name="Kallen N."/>
            <person name="Kersten P."/>
            <person name="Kohler A."/>
            <person name="Kuees U."/>
            <person name="Kumar T.K.A."/>
            <person name="Kuo A."/>
            <person name="LaButti K."/>
            <person name="Larrondo L.F."/>
            <person name="Lindquist E."/>
            <person name="Ling A."/>
            <person name="Lombard V."/>
            <person name="Lucas S."/>
            <person name="Lundell T."/>
            <person name="Martin R."/>
            <person name="McLaughlin D.J."/>
            <person name="Morgenstern I."/>
            <person name="Morin E."/>
            <person name="Murat C."/>
            <person name="Nagy L.G."/>
            <person name="Nolan M."/>
            <person name="Ohm R.A."/>
            <person name="Patyshakuliyeva A."/>
            <person name="Rokas A."/>
            <person name="Ruiz-Duenas F.J."/>
            <person name="Sabat G."/>
            <person name="Salamov A."/>
            <person name="Samejima M."/>
            <person name="Schmutz J."/>
            <person name="Slot J.C."/>
            <person name="St John F."/>
            <person name="Stenlid J."/>
            <person name="Sun H."/>
            <person name="Sun S."/>
            <person name="Syed K."/>
            <person name="Tsang A."/>
            <person name="Wiebenga A."/>
            <person name="Young D."/>
            <person name="Pisabarro A."/>
            <person name="Eastwood D.C."/>
            <person name="Martin F."/>
            <person name="Cullen D."/>
            <person name="Grigoriev I.V."/>
            <person name="Hibbett D.S."/>
        </authorList>
    </citation>
    <scope>NUCLEOTIDE SEQUENCE [LARGE SCALE GENOMIC DNA]</scope>
    <source>
        <strain evidence="3">TFB10046</strain>
    </source>
</reference>